<dbReference type="Gene3D" id="3.40.50.150">
    <property type="entry name" value="Vaccinia Virus protein VP39"/>
    <property type="match status" value="1"/>
</dbReference>
<dbReference type="AlphaFoldDB" id="A0AAN8RYC3"/>
<dbReference type="InterPro" id="IPR038899">
    <property type="entry name" value="METTL22"/>
</dbReference>
<evidence type="ECO:0000313" key="2">
    <source>
        <dbReference type="Proteomes" id="UP001372834"/>
    </source>
</evidence>
<protein>
    <recommendedName>
        <fullName evidence="3">Methyltransferase-like protein 22</fullName>
    </recommendedName>
</protein>
<gene>
    <name evidence="1" type="ORF">RUM43_013455</name>
</gene>
<dbReference type="Pfam" id="PF10294">
    <property type="entry name" value="Methyltransf_16"/>
    <property type="match status" value="1"/>
</dbReference>
<dbReference type="InterPro" id="IPR029063">
    <property type="entry name" value="SAM-dependent_MTases_sf"/>
</dbReference>
<accession>A0AAN8RYC3</accession>
<organism evidence="1 2">
    <name type="scientific">Polyplax serrata</name>
    <name type="common">Common mouse louse</name>
    <dbReference type="NCBI Taxonomy" id="468196"/>
    <lineage>
        <taxon>Eukaryota</taxon>
        <taxon>Metazoa</taxon>
        <taxon>Ecdysozoa</taxon>
        <taxon>Arthropoda</taxon>
        <taxon>Hexapoda</taxon>
        <taxon>Insecta</taxon>
        <taxon>Pterygota</taxon>
        <taxon>Neoptera</taxon>
        <taxon>Paraneoptera</taxon>
        <taxon>Psocodea</taxon>
        <taxon>Troctomorpha</taxon>
        <taxon>Phthiraptera</taxon>
        <taxon>Anoplura</taxon>
        <taxon>Polyplacidae</taxon>
        <taxon>Polyplax</taxon>
    </lineage>
</organism>
<name>A0AAN8RYC3_POLSC</name>
<dbReference type="GO" id="GO:0008276">
    <property type="term" value="F:protein methyltransferase activity"/>
    <property type="evidence" value="ECO:0007669"/>
    <property type="project" value="InterPro"/>
</dbReference>
<dbReference type="Proteomes" id="UP001372834">
    <property type="component" value="Unassembled WGS sequence"/>
</dbReference>
<sequence length="291" mass="32979">MSDEEQCKITSEIFPFFDRDTSAKPLLDDKNVISKFRFSLPCSKVNGARKLEKDEDGDYILERGAPHGIIESTIVLAEHSVSTILKLVGLQIWRAALLLADFVIHSQDIFLDKNVLELGSGVGLTSIVAAIFASQVTCTDLDAENILNLLESNIKRNKNLLKGQIYVKGLNFFNLDWSSDLTKRVEESHVIIAADVIYDNDVTEAFVKTITKILSTGCKKTLFLGLEKRYVFTISDLDSVAPCFEHYKFCIERAQTQQPFSDWDVSEVPIDFPQYFNYERTRELVLFRISS</sequence>
<dbReference type="SUPFAM" id="SSF53335">
    <property type="entry name" value="S-adenosyl-L-methionine-dependent methyltransferases"/>
    <property type="match status" value="1"/>
</dbReference>
<dbReference type="EMBL" id="JAWJWE010000007">
    <property type="protein sequence ID" value="KAK6632685.1"/>
    <property type="molecule type" value="Genomic_DNA"/>
</dbReference>
<proteinExistence type="predicted"/>
<dbReference type="CDD" id="cd02440">
    <property type="entry name" value="AdoMet_MTases"/>
    <property type="match status" value="1"/>
</dbReference>
<dbReference type="PANTHER" id="PTHR23108">
    <property type="entry name" value="METHYLTRANSFERASE-RELATED"/>
    <property type="match status" value="1"/>
</dbReference>
<dbReference type="PANTHER" id="PTHR23108:SF0">
    <property type="entry name" value="METHYLTRANSFERASE-LIKE PROTEIN 22"/>
    <property type="match status" value="1"/>
</dbReference>
<dbReference type="InterPro" id="IPR019410">
    <property type="entry name" value="Methyltransf_16"/>
</dbReference>
<dbReference type="GO" id="GO:0005634">
    <property type="term" value="C:nucleus"/>
    <property type="evidence" value="ECO:0007669"/>
    <property type="project" value="TreeGrafter"/>
</dbReference>
<reference evidence="1 2" key="1">
    <citation type="submission" date="2023-10" db="EMBL/GenBank/DDBJ databases">
        <title>Genomes of two closely related lineages of the louse Polyplax serrata with different host specificities.</title>
        <authorList>
            <person name="Martinu J."/>
            <person name="Tarabai H."/>
            <person name="Stefka J."/>
            <person name="Hypsa V."/>
        </authorList>
    </citation>
    <scope>NUCLEOTIDE SEQUENCE [LARGE SCALE GENOMIC DNA]</scope>
    <source>
        <strain evidence="1">HR10_N</strain>
    </source>
</reference>
<evidence type="ECO:0000313" key="1">
    <source>
        <dbReference type="EMBL" id="KAK6632685.1"/>
    </source>
</evidence>
<evidence type="ECO:0008006" key="3">
    <source>
        <dbReference type="Google" id="ProtNLM"/>
    </source>
</evidence>
<comment type="caution">
    <text evidence="1">The sequence shown here is derived from an EMBL/GenBank/DDBJ whole genome shotgun (WGS) entry which is preliminary data.</text>
</comment>